<dbReference type="AlphaFoldDB" id="A0AAN7CLA5"/>
<reference evidence="2" key="2">
    <citation type="submission" date="2023-05" db="EMBL/GenBank/DDBJ databases">
        <authorList>
            <consortium name="Lawrence Berkeley National Laboratory"/>
            <person name="Steindorff A."/>
            <person name="Hensen N."/>
            <person name="Bonometti L."/>
            <person name="Westerberg I."/>
            <person name="Brannstrom I.O."/>
            <person name="Guillou S."/>
            <person name="Cros-Aarteil S."/>
            <person name="Calhoun S."/>
            <person name="Haridas S."/>
            <person name="Kuo A."/>
            <person name="Mondo S."/>
            <person name="Pangilinan J."/>
            <person name="Riley R."/>
            <person name="Labutti K."/>
            <person name="Andreopoulos B."/>
            <person name="Lipzen A."/>
            <person name="Chen C."/>
            <person name="Yanf M."/>
            <person name="Daum C."/>
            <person name="Ng V."/>
            <person name="Clum A."/>
            <person name="Ohm R."/>
            <person name="Martin F."/>
            <person name="Silar P."/>
            <person name="Natvig D."/>
            <person name="Lalanne C."/>
            <person name="Gautier V."/>
            <person name="Ament-Velasquez S.L."/>
            <person name="Kruys A."/>
            <person name="Hutchinson M.I."/>
            <person name="Powell A.J."/>
            <person name="Barry K."/>
            <person name="Miller A.N."/>
            <person name="Grigoriev I.V."/>
            <person name="Debuchy R."/>
            <person name="Gladieux P."/>
            <person name="Thoren M.H."/>
            <person name="Johannesson H."/>
        </authorList>
    </citation>
    <scope>NUCLEOTIDE SEQUENCE</scope>
    <source>
        <strain evidence="2">CBS 359.72</strain>
    </source>
</reference>
<keyword evidence="3" id="KW-1185">Reference proteome</keyword>
<feature type="chain" id="PRO_5043013336" evidence="1">
    <location>
        <begin position="20"/>
        <end position="184"/>
    </location>
</feature>
<accession>A0AAN7CLA5</accession>
<organism evidence="2 3">
    <name type="scientific">Corynascus novoguineensis</name>
    <dbReference type="NCBI Taxonomy" id="1126955"/>
    <lineage>
        <taxon>Eukaryota</taxon>
        <taxon>Fungi</taxon>
        <taxon>Dikarya</taxon>
        <taxon>Ascomycota</taxon>
        <taxon>Pezizomycotina</taxon>
        <taxon>Sordariomycetes</taxon>
        <taxon>Sordariomycetidae</taxon>
        <taxon>Sordariales</taxon>
        <taxon>Chaetomiaceae</taxon>
        <taxon>Corynascus</taxon>
    </lineage>
</organism>
<gene>
    <name evidence="2" type="ORF">C7999DRAFT_36295</name>
</gene>
<name>A0AAN7CLA5_9PEZI</name>
<feature type="signal peptide" evidence="1">
    <location>
        <begin position="1"/>
        <end position="19"/>
    </location>
</feature>
<evidence type="ECO:0000256" key="1">
    <source>
        <dbReference type="SAM" id="SignalP"/>
    </source>
</evidence>
<sequence length="184" mass="18887">MVKIALSLLGLAMAASVAAAPAPNAEASAAVTRTTFSFEAWVEDIIANPDTALTVDEALAAAQAADVVGSAGGLLSKRATCDPSGWARANARDATSCVNDLARKGGNSVQCAIGQGQFNIQMCRIGNAKIVGIKNTSPRIAVNCNDIARTAGKIFDSCWRSDDTIVGSQYCVTNNKINVGILGA</sequence>
<dbReference type="Proteomes" id="UP001303647">
    <property type="component" value="Unassembled WGS sequence"/>
</dbReference>
<keyword evidence="1" id="KW-0732">Signal</keyword>
<dbReference type="PANTHER" id="PTHR39603:SF1">
    <property type="entry name" value="CYANOVIRIN-N DOMAIN-CONTAINING PROTEIN"/>
    <property type="match status" value="1"/>
</dbReference>
<comment type="caution">
    <text evidence="2">The sequence shown here is derived from an EMBL/GenBank/DDBJ whole genome shotgun (WGS) entry which is preliminary data.</text>
</comment>
<dbReference type="EMBL" id="MU857824">
    <property type="protein sequence ID" value="KAK4243372.1"/>
    <property type="molecule type" value="Genomic_DNA"/>
</dbReference>
<protein>
    <submittedName>
        <fullName evidence="2">Uncharacterized protein</fullName>
    </submittedName>
</protein>
<proteinExistence type="predicted"/>
<dbReference type="PANTHER" id="PTHR39603">
    <property type="entry name" value="CYANOVIRIN-N DOMAIN-CONTAINING PROTEIN"/>
    <property type="match status" value="1"/>
</dbReference>
<reference evidence="2" key="1">
    <citation type="journal article" date="2023" name="Mol. Phylogenet. Evol.">
        <title>Genome-scale phylogeny and comparative genomics of the fungal order Sordariales.</title>
        <authorList>
            <person name="Hensen N."/>
            <person name="Bonometti L."/>
            <person name="Westerberg I."/>
            <person name="Brannstrom I.O."/>
            <person name="Guillou S."/>
            <person name="Cros-Aarteil S."/>
            <person name="Calhoun S."/>
            <person name="Haridas S."/>
            <person name="Kuo A."/>
            <person name="Mondo S."/>
            <person name="Pangilinan J."/>
            <person name="Riley R."/>
            <person name="LaButti K."/>
            <person name="Andreopoulos B."/>
            <person name="Lipzen A."/>
            <person name="Chen C."/>
            <person name="Yan M."/>
            <person name="Daum C."/>
            <person name="Ng V."/>
            <person name="Clum A."/>
            <person name="Steindorff A."/>
            <person name="Ohm R.A."/>
            <person name="Martin F."/>
            <person name="Silar P."/>
            <person name="Natvig D.O."/>
            <person name="Lalanne C."/>
            <person name="Gautier V."/>
            <person name="Ament-Velasquez S.L."/>
            <person name="Kruys A."/>
            <person name="Hutchinson M.I."/>
            <person name="Powell A.J."/>
            <person name="Barry K."/>
            <person name="Miller A.N."/>
            <person name="Grigoriev I.V."/>
            <person name="Debuchy R."/>
            <person name="Gladieux P."/>
            <person name="Hiltunen Thoren M."/>
            <person name="Johannesson H."/>
        </authorList>
    </citation>
    <scope>NUCLEOTIDE SEQUENCE</scope>
    <source>
        <strain evidence="2">CBS 359.72</strain>
    </source>
</reference>
<evidence type="ECO:0000313" key="3">
    <source>
        <dbReference type="Proteomes" id="UP001303647"/>
    </source>
</evidence>
<evidence type="ECO:0000313" key="2">
    <source>
        <dbReference type="EMBL" id="KAK4243372.1"/>
    </source>
</evidence>